<keyword evidence="2 3" id="KW-0040">ANK repeat</keyword>
<dbReference type="SUPFAM" id="SSF48403">
    <property type="entry name" value="Ankyrin repeat"/>
    <property type="match status" value="1"/>
</dbReference>
<reference evidence="4 5" key="1">
    <citation type="submission" date="2016-05" db="EMBL/GenBank/DDBJ databases">
        <title>Genomic and physiological characterization of Planctopirus sp. isolated from fresh water lake.</title>
        <authorList>
            <person name="Subhash Y."/>
            <person name="Ramana C."/>
        </authorList>
    </citation>
    <scope>NUCLEOTIDE SEQUENCE [LARGE SCALE GENOMIC DNA]</scope>
    <source>
        <strain evidence="4 5">JC280</strain>
    </source>
</reference>
<keyword evidence="1" id="KW-0677">Repeat</keyword>
<evidence type="ECO:0000313" key="4">
    <source>
        <dbReference type="EMBL" id="ODA35529.1"/>
    </source>
</evidence>
<dbReference type="SMART" id="SM00248">
    <property type="entry name" value="ANK"/>
    <property type="match status" value="2"/>
</dbReference>
<dbReference type="InterPro" id="IPR011043">
    <property type="entry name" value="Gal_Oxase/kelch_b-propeller"/>
</dbReference>
<dbReference type="PROSITE" id="PS50297">
    <property type="entry name" value="ANK_REP_REGION"/>
    <property type="match status" value="1"/>
</dbReference>
<protein>
    <submittedName>
        <fullName evidence="4">Uncharacterized protein</fullName>
    </submittedName>
</protein>
<evidence type="ECO:0000256" key="3">
    <source>
        <dbReference type="PROSITE-ProRule" id="PRU00023"/>
    </source>
</evidence>
<dbReference type="PROSITE" id="PS50088">
    <property type="entry name" value="ANK_REPEAT"/>
    <property type="match status" value="1"/>
</dbReference>
<evidence type="ECO:0000256" key="2">
    <source>
        <dbReference type="ARBA" id="ARBA00023043"/>
    </source>
</evidence>
<dbReference type="SUPFAM" id="SSF50965">
    <property type="entry name" value="Galactose oxidase, central domain"/>
    <property type="match status" value="1"/>
</dbReference>
<accession>A0A1C3EQQ5</accession>
<dbReference type="PANTHER" id="PTHR24124:SF14">
    <property type="entry name" value="CHROMOSOME UNDETERMINED SCAFFOLD_25, WHOLE GENOME SHOTGUN SEQUENCE"/>
    <property type="match status" value="1"/>
</dbReference>
<dbReference type="InterPro" id="IPR036770">
    <property type="entry name" value="Ankyrin_rpt-contain_sf"/>
</dbReference>
<comment type="caution">
    <text evidence="4">The sequence shown here is derived from an EMBL/GenBank/DDBJ whole genome shotgun (WGS) entry which is preliminary data.</text>
</comment>
<evidence type="ECO:0000313" key="5">
    <source>
        <dbReference type="Proteomes" id="UP000094828"/>
    </source>
</evidence>
<gene>
    <name evidence="4" type="ORF">A6X21_17145</name>
</gene>
<dbReference type="STRING" id="1841610.A6X21_17145"/>
<dbReference type="AlphaFoldDB" id="A0A1C3EQQ5"/>
<dbReference type="Proteomes" id="UP000094828">
    <property type="component" value="Unassembled WGS sequence"/>
</dbReference>
<keyword evidence="5" id="KW-1185">Reference proteome</keyword>
<dbReference type="EMBL" id="LYDR01000033">
    <property type="protein sequence ID" value="ODA35529.1"/>
    <property type="molecule type" value="Genomic_DNA"/>
</dbReference>
<dbReference type="GO" id="GO:0010468">
    <property type="term" value="P:regulation of gene expression"/>
    <property type="evidence" value="ECO:0007669"/>
    <property type="project" value="TreeGrafter"/>
</dbReference>
<dbReference type="Gene3D" id="1.25.40.20">
    <property type="entry name" value="Ankyrin repeat-containing domain"/>
    <property type="match status" value="1"/>
</dbReference>
<dbReference type="Gene3D" id="2.120.10.80">
    <property type="entry name" value="Kelch-type beta propeller"/>
    <property type="match status" value="1"/>
</dbReference>
<sequence length="403" mass="45667">MGKLPYNELIMDHNSLTSLLTTIYFGTITEFRQKLTPEISINSTDPDGNTLLMHAVRRGDPEKVQLLLELGADFTRINADNRTALHLAVEENFLPGIDLLLKAEAIQNALPQSSLKMHSEQTPPGRLPVISKAWSIEAVRRLVDAGHDLNQADEKFKREYLGLRPDATFELKLTPEEFQAQMAPRDGLTNPELMDVPFWREMVRTGENAYMGYRHYAGEAEPDYSRKVWTYERYGAPIVSLPDGRFVRIAGEHEDGTDPKFYIFNDITVFDGKGGFQIWGYPREVFPPTDFASATLVGNHIYIIGCIGYREQRNGSVTPVYRLTLDSWEIERVETTGENPGWIWDHTAKLNASQDAIVIEGGQYIEVTPHGGYEYSPNPHRHQLDLNTGRWTKQDAQASTNLI</sequence>
<dbReference type="Pfam" id="PF12796">
    <property type="entry name" value="Ank_2"/>
    <property type="match status" value="1"/>
</dbReference>
<organism evidence="4 5">
    <name type="scientific">Planctopirus hydrillae</name>
    <dbReference type="NCBI Taxonomy" id="1841610"/>
    <lineage>
        <taxon>Bacteria</taxon>
        <taxon>Pseudomonadati</taxon>
        <taxon>Planctomycetota</taxon>
        <taxon>Planctomycetia</taxon>
        <taxon>Planctomycetales</taxon>
        <taxon>Planctomycetaceae</taxon>
        <taxon>Planctopirus</taxon>
    </lineage>
</organism>
<name>A0A1C3EQQ5_9PLAN</name>
<dbReference type="PANTHER" id="PTHR24124">
    <property type="entry name" value="ANKYRIN REPEAT FAMILY A"/>
    <property type="match status" value="1"/>
</dbReference>
<dbReference type="OrthoDB" id="6692170at2"/>
<dbReference type="InterPro" id="IPR015915">
    <property type="entry name" value="Kelch-typ_b-propeller"/>
</dbReference>
<evidence type="ECO:0000256" key="1">
    <source>
        <dbReference type="ARBA" id="ARBA00022737"/>
    </source>
</evidence>
<proteinExistence type="predicted"/>
<dbReference type="InterPro" id="IPR002110">
    <property type="entry name" value="Ankyrin_rpt"/>
</dbReference>
<feature type="repeat" description="ANK" evidence="3">
    <location>
        <begin position="47"/>
        <end position="79"/>
    </location>
</feature>